<accession>A0AAV7TAB4</accession>
<reference evidence="2" key="1">
    <citation type="journal article" date="2022" name="bioRxiv">
        <title>Sequencing and chromosome-scale assembly of the giantPleurodeles waltlgenome.</title>
        <authorList>
            <person name="Brown T."/>
            <person name="Elewa A."/>
            <person name="Iarovenko S."/>
            <person name="Subramanian E."/>
            <person name="Araus A.J."/>
            <person name="Petzold A."/>
            <person name="Susuki M."/>
            <person name="Suzuki K.-i.T."/>
            <person name="Hayashi T."/>
            <person name="Toyoda A."/>
            <person name="Oliveira C."/>
            <person name="Osipova E."/>
            <person name="Leigh N.D."/>
            <person name="Simon A."/>
            <person name="Yun M.H."/>
        </authorList>
    </citation>
    <scope>NUCLEOTIDE SEQUENCE</scope>
    <source>
        <strain evidence="2">20211129_DDA</strain>
        <tissue evidence="2">Liver</tissue>
    </source>
</reference>
<organism evidence="2 3">
    <name type="scientific">Pleurodeles waltl</name>
    <name type="common">Iberian ribbed newt</name>
    <dbReference type="NCBI Taxonomy" id="8319"/>
    <lineage>
        <taxon>Eukaryota</taxon>
        <taxon>Metazoa</taxon>
        <taxon>Chordata</taxon>
        <taxon>Craniata</taxon>
        <taxon>Vertebrata</taxon>
        <taxon>Euteleostomi</taxon>
        <taxon>Amphibia</taxon>
        <taxon>Batrachia</taxon>
        <taxon>Caudata</taxon>
        <taxon>Salamandroidea</taxon>
        <taxon>Salamandridae</taxon>
        <taxon>Pleurodelinae</taxon>
        <taxon>Pleurodeles</taxon>
    </lineage>
</organism>
<comment type="caution">
    <text evidence="2">The sequence shown here is derived from an EMBL/GenBank/DDBJ whole genome shotgun (WGS) entry which is preliminary data.</text>
</comment>
<feature type="region of interest" description="Disordered" evidence="1">
    <location>
        <begin position="43"/>
        <end position="101"/>
    </location>
</feature>
<dbReference type="EMBL" id="JANPWB010000007">
    <property type="protein sequence ID" value="KAJ1173368.1"/>
    <property type="molecule type" value="Genomic_DNA"/>
</dbReference>
<dbReference type="Proteomes" id="UP001066276">
    <property type="component" value="Chromosome 4_1"/>
</dbReference>
<name>A0AAV7TAB4_PLEWA</name>
<dbReference type="AlphaFoldDB" id="A0AAV7TAB4"/>
<evidence type="ECO:0000313" key="3">
    <source>
        <dbReference type="Proteomes" id="UP001066276"/>
    </source>
</evidence>
<gene>
    <name evidence="2" type="ORF">NDU88_005204</name>
</gene>
<protein>
    <submittedName>
        <fullName evidence="2">Uncharacterized protein</fullName>
    </submittedName>
</protein>
<evidence type="ECO:0000313" key="2">
    <source>
        <dbReference type="EMBL" id="KAJ1173368.1"/>
    </source>
</evidence>
<proteinExistence type="predicted"/>
<evidence type="ECO:0000256" key="1">
    <source>
        <dbReference type="SAM" id="MobiDB-lite"/>
    </source>
</evidence>
<sequence length="137" mass="14511">MAETRLCSGVDGKVPGGSPLRWYCGPQSVGLHRCALGPGQRITNAGRLPGSGQKCPVIDDLSSRGPHKRNALSDTGPRAQSVNTQGAFRREEGGSVPTAMQGWRAQTLKVFTPQGSGRFWTNHAEGVESTSPPWLSG</sequence>
<keyword evidence="3" id="KW-1185">Reference proteome</keyword>